<proteinExistence type="predicted"/>
<dbReference type="EMBL" id="SNXE01000001">
    <property type="protein sequence ID" value="TDP12929.1"/>
    <property type="molecule type" value="Genomic_DNA"/>
</dbReference>
<evidence type="ECO:0000313" key="1">
    <source>
        <dbReference type="EMBL" id="TDP12929.1"/>
    </source>
</evidence>
<dbReference type="AlphaFoldDB" id="A0A4R6NAX9"/>
<evidence type="ECO:0000313" key="2">
    <source>
        <dbReference type="Proteomes" id="UP000295357"/>
    </source>
</evidence>
<gene>
    <name evidence="1" type="ORF">DFR39_101403</name>
</gene>
<dbReference type="Proteomes" id="UP000295357">
    <property type="component" value="Unassembled WGS sequence"/>
</dbReference>
<sequence length="56" mass="6189">MQKQQVQEQVNLSPAKLNGPVEIDMSLLAHVSGGAPKNTWSEPQALEYVEAPKNTW</sequence>
<evidence type="ECO:0008006" key="3">
    <source>
        <dbReference type="Google" id="ProtNLM"/>
    </source>
</evidence>
<organism evidence="1 2">
    <name type="scientific">Roseateles asaccharophilus</name>
    <dbReference type="NCBI Taxonomy" id="582607"/>
    <lineage>
        <taxon>Bacteria</taxon>
        <taxon>Pseudomonadati</taxon>
        <taxon>Pseudomonadota</taxon>
        <taxon>Betaproteobacteria</taxon>
        <taxon>Burkholderiales</taxon>
        <taxon>Sphaerotilaceae</taxon>
        <taxon>Roseateles</taxon>
    </lineage>
</organism>
<protein>
    <recommendedName>
        <fullName evidence="3">Paeninodin family lasso peptide</fullName>
    </recommendedName>
</protein>
<accession>A0A4R6NAX9</accession>
<comment type="caution">
    <text evidence="1">The sequence shown here is derived from an EMBL/GenBank/DDBJ whole genome shotgun (WGS) entry which is preliminary data.</text>
</comment>
<name>A0A4R6NAX9_9BURK</name>
<keyword evidence="2" id="KW-1185">Reference proteome</keyword>
<reference evidence="1 2" key="1">
    <citation type="submission" date="2019-03" db="EMBL/GenBank/DDBJ databases">
        <title>Genomic Encyclopedia of Type Strains, Phase IV (KMG-IV): sequencing the most valuable type-strain genomes for metagenomic binning, comparative biology and taxonomic classification.</title>
        <authorList>
            <person name="Goeker M."/>
        </authorList>
    </citation>
    <scope>NUCLEOTIDE SEQUENCE [LARGE SCALE GENOMIC DNA]</scope>
    <source>
        <strain evidence="1 2">DSM 25082</strain>
    </source>
</reference>
<dbReference type="RefSeq" id="WP_162849379.1">
    <property type="nucleotide sequence ID" value="NZ_JAUFPJ010000001.1"/>
</dbReference>